<gene>
    <name evidence="11" type="ORF">CHIRRI_LOCUS848</name>
</gene>
<dbReference type="PANTHER" id="PTHR11005">
    <property type="entry name" value="LYSOSOMAL ACID LIPASE-RELATED"/>
    <property type="match status" value="1"/>
</dbReference>
<feature type="active site" description="Nucleophile" evidence="8">
    <location>
        <position position="158"/>
    </location>
</feature>
<feature type="active site" description="Charge relay system" evidence="8">
    <location>
        <position position="334"/>
    </location>
</feature>
<dbReference type="Proteomes" id="UP001153620">
    <property type="component" value="Chromosome 1"/>
</dbReference>
<evidence type="ECO:0000259" key="10">
    <source>
        <dbReference type="Pfam" id="PF00561"/>
    </source>
</evidence>
<feature type="active site" description="Charge relay system" evidence="8">
    <location>
        <position position="363"/>
    </location>
</feature>
<dbReference type="GO" id="GO:0016788">
    <property type="term" value="F:hydrolase activity, acting on ester bonds"/>
    <property type="evidence" value="ECO:0007669"/>
    <property type="project" value="InterPro"/>
</dbReference>
<evidence type="ECO:0000256" key="8">
    <source>
        <dbReference type="PIRSR" id="PIRSR000862-1"/>
    </source>
</evidence>
<keyword evidence="4 7" id="KW-0442">Lipid degradation</keyword>
<reference evidence="11" key="1">
    <citation type="submission" date="2022-01" db="EMBL/GenBank/DDBJ databases">
        <authorList>
            <person name="King R."/>
        </authorList>
    </citation>
    <scope>NUCLEOTIDE SEQUENCE</scope>
</reference>
<dbReference type="GO" id="GO:0016042">
    <property type="term" value="P:lipid catabolic process"/>
    <property type="evidence" value="ECO:0007669"/>
    <property type="project" value="UniProtKB-KW"/>
</dbReference>
<dbReference type="Gene3D" id="3.40.50.1820">
    <property type="entry name" value="alpha/beta hydrolase"/>
    <property type="match status" value="1"/>
</dbReference>
<keyword evidence="12" id="KW-1185">Reference proteome</keyword>
<dbReference type="PIRSF" id="PIRSF000862">
    <property type="entry name" value="Steryl_ester_lip"/>
    <property type="match status" value="1"/>
</dbReference>
<keyword evidence="5" id="KW-0443">Lipid metabolism</keyword>
<keyword evidence="6" id="KW-0325">Glycoprotein</keyword>
<evidence type="ECO:0000256" key="6">
    <source>
        <dbReference type="ARBA" id="ARBA00023180"/>
    </source>
</evidence>
<dbReference type="AlphaFoldDB" id="A0A9N9RH54"/>
<reference evidence="11" key="2">
    <citation type="submission" date="2022-10" db="EMBL/GenBank/DDBJ databases">
        <authorList>
            <consortium name="ENA_rothamsted_submissions"/>
            <consortium name="culmorum"/>
            <person name="King R."/>
        </authorList>
    </citation>
    <scope>NUCLEOTIDE SEQUENCE</scope>
</reference>
<evidence type="ECO:0000256" key="1">
    <source>
        <dbReference type="ARBA" id="ARBA00010701"/>
    </source>
</evidence>
<evidence type="ECO:0000256" key="4">
    <source>
        <dbReference type="ARBA" id="ARBA00022963"/>
    </source>
</evidence>
<feature type="domain" description="AB hydrolase-1" evidence="10">
    <location>
        <begin position="66"/>
        <end position="173"/>
    </location>
</feature>
<dbReference type="OrthoDB" id="9974421at2759"/>
<dbReference type="FunFam" id="3.40.50.1820:FF:000057">
    <property type="entry name" value="Lipase"/>
    <property type="match status" value="1"/>
</dbReference>
<evidence type="ECO:0000256" key="3">
    <source>
        <dbReference type="ARBA" id="ARBA00022801"/>
    </source>
</evidence>
<keyword evidence="2 9" id="KW-0732">Signal</keyword>
<proteinExistence type="inferred from homology"/>
<evidence type="ECO:0000313" key="12">
    <source>
        <dbReference type="Proteomes" id="UP001153620"/>
    </source>
</evidence>
<evidence type="ECO:0000256" key="2">
    <source>
        <dbReference type="ARBA" id="ARBA00022729"/>
    </source>
</evidence>
<dbReference type="SUPFAM" id="SSF53474">
    <property type="entry name" value="alpha/beta-Hydrolases"/>
    <property type="match status" value="1"/>
</dbReference>
<protein>
    <recommendedName>
        <fullName evidence="7">Lipase</fullName>
    </recommendedName>
</protein>
<dbReference type="EMBL" id="OU895877">
    <property type="protein sequence ID" value="CAG9797862.1"/>
    <property type="molecule type" value="Genomic_DNA"/>
</dbReference>
<name>A0A9N9RH54_9DIPT</name>
<dbReference type="Pfam" id="PF00561">
    <property type="entry name" value="Abhydrolase_1"/>
    <property type="match status" value="1"/>
</dbReference>
<evidence type="ECO:0000256" key="7">
    <source>
        <dbReference type="PIRNR" id="PIRNR000862"/>
    </source>
</evidence>
<evidence type="ECO:0000256" key="9">
    <source>
        <dbReference type="SAM" id="SignalP"/>
    </source>
</evidence>
<evidence type="ECO:0000256" key="5">
    <source>
        <dbReference type="ARBA" id="ARBA00023098"/>
    </source>
</evidence>
<dbReference type="InterPro" id="IPR025483">
    <property type="entry name" value="Lipase_euk"/>
</dbReference>
<organism evidence="11 12">
    <name type="scientific">Chironomus riparius</name>
    <dbReference type="NCBI Taxonomy" id="315576"/>
    <lineage>
        <taxon>Eukaryota</taxon>
        <taxon>Metazoa</taxon>
        <taxon>Ecdysozoa</taxon>
        <taxon>Arthropoda</taxon>
        <taxon>Hexapoda</taxon>
        <taxon>Insecta</taxon>
        <taxon>Pterygota</taxon>
        <taxon>Neoptera</taxon>
        <taxon>Endopterygota</taxon>
        <taxon>Diptera</taxon>
        <taxon>Nematocera</taxon>
        <taxon>Chironomoidea</taxon>
        <taxon>Chironomidae</taxon>
        <taxon>Chironominae</taxon>
        <taxon>Chironomus</taxon>
    </lineage>
</organism>
<dbReference type="InterPro" id="IPR029058">
    <property type="entry name" value="AB_hydrolase_fold"/>
</dbReference>
<evidence type="ECO:0000313" key="11">
    <source>
        <dbReference type="EMBL" id="CAG9797862.1"/>
    </source>
</evidence>
<feature type="signal peptide" evidence="9">
    <location>
        <begin position="1"/>
        <end position="19"/>
    </location>
</feature>
<feature type="chain" id="PRO_5040449005" description="Lipase" evidence="9">
    <location>
        <begin position="20"/>
        <end position="387"/>
    </location>
</feature>
<keyword evidence="3 7" id="KW-0378">Hydrolase</keyword>
<accession>A0A9N9RH54</accession>
<dbReference type="InterPro" id="IPR000073">
    <property type="entry name" value="AB_hydrolase_1"/>
</dbReference>
<comment type="similarity">
    <text evidence="1 7">Belongs to the AB hydrolase superfamily. Lipase family.</text>
</comment>
<sequence>MLKSLIILIIVSSSQEKLSQESDNVLNFISQAGYQGAAYHTATEDSGWIVKIHRIFPKRETTETMPVFLMHGILSNSVDYVITGKNKALAYLLADNNFDVFMGNSRGSRHSFIDRKTANYSNLWNFSFNEIGTYDVAAMIDYVLRLTGKSKLFYVGHSQGTSSLLALLSNRPEYNSKIIQAHFFSPVAFMKYLPNPFARKLVVPFIDICIKNNVKYLNFKEIVTAISPVTKVICDVSMNPFWSELCKLPFFMFTGSNKDNLEIDSDLLLYLTDHTSPFLSVQQMDHFLQLYRSGKFRKYDYGKDNVWIYGTLEPPDYILSNVKIPTYIYRATEDYLSSQKDIDHLINWLPNVKYNRIIPNYNHADFNYGSRSRQVLYYDVLHFLQSN</sequence>